<dbReference type="SUPFAM" id="SSF53822">
    <property type="entry name" value="Periplasmic binding protein-like I"/>
    <property type="match status" value="1"/>
</dbReference>
<evidence type="ECO:0000256" key="1">
    <source>
        <dbReference type="ARBA" id="ARBA00022729"/>
    </source>
</evidence>
<dbReference type="Gene3D" id="1.25.40.650">
    <property type="match status" value="1"/>
</dbReference>
<comment type="caution">
    <text evidence="10">The sequence shown here is derived from an EMBL/GenBank/DDBJ whole genome shotgun (WGS) entry which is preliminary data.</text>
</comment>
<dbReference type="Gene3D" id="1.25.40.10">
    <property type="entry name" value="Tetratricopeptide repeat domain"/>
    <property type="match status" value="1"/>
</dbReference>
<sequence length="607" mass="67630">MAKNNHKRLSVPRLLTPVALAVVLAACSSTSSTSRGVDITSDPTRSVTDYLIQADSSQGSLQSDWLIMALKAAVEANDTNQANLLIARLSRQPLTDMQQAEWQLARAQMLYNNQQFVQAGELLNFRPTWRLANEQWQEYYQLRADIFAKQQNYFAAAREQSLLTEFESKSQQSYLAQSIWENLTQYSAQELNQFTVNPNETVFAGWVQLATYNATLAGNITQLKSSIEQWLVDNPNHPAALYTPEAIENILSLEITKPVNTALLLPLSGKFAKQAQLIRDGFILQMMNDEQRDPNATLTVIDTNVNDPASLQQTFIDKNIDFVVGPLVKSNIAALQQAQTATGAPLPMLALNIPDDIQSGSNVCYLALSPEQEVAQAAKHLYQQGYRYPLILAPKGRLGQRVVEAFDQEWDKYSTNKVAVNLFTDKRQLQRSINTAFGLQESQQHIAQMESLLGMQLESQPRSRRDIDAVYIVAGSSELTLIKPFIEVAINPDTNPPKLFSNSRSNSGRQQYEDLTGVMYSDIPLLIQPNSAIEAQMNQMWPKGSNAEKRLQALGMDAYLLMEQLPQMKVVQGATVNGNTGVLSIDSNCVVQREISWAEHGTAEQAE</sequence>
<proteinExistence type="inferred from homology"/>
<evidence type="ECO:0000256" key="2">
    <source>
        <dbReference type="ARBA" id="ARBA00022960"/>
    </source>
</evidence>
<evidence type="ECO:0000256" key="7">
    <source>
        <dbReference type="ARBA" id="ARBA00023288"/>
    </source>
</evidence>
<reference evidence="10 11" key="1">
    <citation type="submission" date="2016-09" db="EMBL/GenBank/DDBJ databases">
        <title>Genomic Taxonomy of the Vibrionaceae.</title>
        <authorList>
            <person name="Gonzalez-Castillo A."/>
            <person name="Gomez-Gil B."/>
            <person name="Enciso-Ibarra K."/>
        </authorList>
    </citation>
    <scope>NUCLEOTIDE SEQUENCE [LARGE SCALE GENOMIC DNA]</scope>
    <source>
        <strain evidence="10 11">CAIM 1731</strain>
    </source>
</reference>
<gene>
    <name evidence="8" type="primary">lpoA</name>
    <name evidence="10" type="ORF">BIY21_01145</name>
</gene>
<keyword evidence="7 8" id="KW-0449">Lipoprotein</keyword>
<dbReference type="CDD" id="cd06339">
    <property type="entry name" value="PBP1_YraM_LppC_lipoprotein-like"/>
    <property type="match status" value="1"/>
</dbReference>
<accession>A0ABX3FGY7</accession>
<keyword evidence="11" id="KW-1185">Reference proteome</keyword>
<dbReference type="Proteomes" id="UP000186206">
    <property type="component" value="Unassembled WGS sequence"/>
</dbReference>
<dbReference type="PANTHER" id="PTHR38038:SF1">
    <property type="entry name" value="PENICILLIN-BINDING PROTEIN ACTIVATOR LPOA"/>
    <property type="match status" value="1"/>
</dbReference>
<keyword evidence="4 8" id="KW-0472">Membrane</keyword>
<dbReference type="InterPro" id="IPR007443">
    <property type="entry name" value="LpoA"/>
</dbReference>
<dbReference type="PROSITE" id="PS51257">
    <property type="entry name" value="PROKAR_LIPOPROTEIN"/>
    <property type="match status" value="1"/>
</dbReference>
<dbReference type="RefSeq" id="WP_075649297.1">
    <property type="nucleotide sequence ID" value="NZ_AP019657.1"/>
</dbReference>
<evidence type="ECO:0000313" key="11">
    <source>
        <dbReference type="Proteomes" id="UP000186206"/>
    </source>
</evidence>
<evidence type="ECO:0000256" key="4">
    <source>
        <dbReference type="ARBA" id="ARBA00023136"/>
    </source>
</evidence>
<protein>
    <recommendedName>
        <fullName evidence="8">Penicillin-binding protein activator LpoA</fullName>
        <shortName evidence="8">PBP activator LpoA</shortName>
    </recommendedName>
</protein>
<name>A0ABX3FGY7_9VIBR</name>
<evidence type="ECO:0000256" key="6">
    <source>
        <dbReference type="ARBA" id="ARBA00023237"/>
    </source>
</evidence>
<dbReference type="EMBL" id="MJMI01000087">
    <property type="protein sequence ID" value="OLQ92722.1"/>
    <property type="molecule type" value="Genomic_DNA"/>
</dbReference>
<dbReference type="HAMAP" id="MF_01890">
    <property type="entry name" value="LpoA"/>
    <property type="match status" value="1"/>
</dbReference>
<evidence type="ECO:0000256" key="5">
    <source>
        <dbReference type="ARBA" id="ARBA00023139"/>
    </source>
</evidence>
<dbReference type="InterPro" id="IPR028082">
    <property type="entry name" value="Peripla_BP_I"/>
</dbReference>
<dbReference type="Gene3D" id="3.40.50.2300">
    <property type="match status" value="2"/>
</dbReference>
<comment type="subcellular location">
    <subcellularLocation>
        <location evidence="8">Cell outer membrane</location>
        <topology evidence="8">Lipid-anchor</topology>
        <orientation evidence="8">Periplasmic side</orientation>
    </subcellularLocation>
</comment>
<evidence type="ECO:0000256" key="3">
    <source>
        <dbReference type="ARBA" id="ARBA00022984"/>
    </source>
</evidence>
<dbReference type="PANTHER" id="PTHR38038">
    <property type="entry name" value="PENICILLIN-BINDING PROTEIN ACTIVATOR LPOA"/>
    <property type="match status" value="1"/>
</dbReference>
<keyword evidence="3 8" id="KW-0573">Peptidoglycan synthesis</keyword>
<organism evidence="10 11">
    <name type="scientific">Vibrio ponticus</name>
    <dbReference type="NCBI Taxonomy" id="265668"/>
    <lineage>
        <taxon>Bacteria</taxon>
        <taxon>Pseudomonadati</taxon>
        <taxon>Pseudomonadota</taxon>
        <taxon>Gammaproteobacteria</taxon>
        <taxon>Vibrionales</taxon>
        <taxon>Vibrionaceae</taxon>
        <taxon>Vibrio</taxon>
    </lineage>
</organism>
<dbReference type="Pfam" id="PF04348">
    <property type="entry name" value="LppC"/>
    <property type="match status" value="1"/>
</dbReference>
<feature type="chain" id="PRO_5046365006" description="Penicillin-binding protein activator LpoA" evidence="9">
    <location>
        <begin position="22"/>
        <end position="607"/>
    </location>
</feature>
<dbReference type="InterPro" id="IPR011990">
    <property type="entry name" value="TPR-like_helical_dom_sf"/>
</dbReference>
<comment type="similarity">
    <text evidence="8">Belongs to the LpoA family.</text>
</comment>
<keyword evidence="2 8" id="KW-0133">Cell shape</keyword>
<evidence type="ECO:0000313" key="10">
    <source>
        <dbReference type="EMBL" id="OLQ92722.1"/>
    </source>
</evidence>
<keyword evidence="6 8" id="KW-0998">Cell outer membrane</keyword>
<evidence type="ECO:0000256" key="8">
    <source>
        <dbReference type="HAMAP-Rule" id="MF_01890"/>
    </source>
</evidence>
<comment type="function">
    <text evidence="8">Regulator of peptidoglycan synthesis that is essential for the function of penicillin-binding protein 1A (PBP1a).</text>
</comment>
<feature type="signal peptide" evidence="9">
    <location>
        <begin position="1"/>
        <end position="21"/>
    </location>
</feature>
<keyword evidence="1 8" id="KW-0732">Signal</keyword>
<evidence type="ECO:0000256" key="9">
    <source>
        <dbReference type="SAM" id="SignalP"/>
    </source>
</evidence>
<keyword evidence="5 8" id="KW-0564">Palmitate</keyword>
<comment type="subunit">
    <text evidence="8">Interacts with PBP1a.</text>
</comment>